<dbReference type="PROSITE" id="PS00062">
    <property type="entry name" value="ALDOKETO_REDUCTASE_2"/>
    <property type="match status" value="1"/>
</dbReference>
<feature type="active site" description="Proton donor" evidence="4">
    <location>
        <position position="53"/>
    </location>
</feature>
<dbReference type="Pfam" id="PF00248">
    <property type="entry name" value="Aldo_ket_red"/>
    <property type="match status" value="1"/>
</dbReference>
<comment type="caution">
    <text evidence="8">The sequence shown here is derived from an EMBL/GenBank/DDBJ whole genome shotgun (WGS) entry which is preliminary data.</text>
</comment>
<dbReference type="PRINTS" id="PR00069">
    <property type="entry name" value="ALDKETRDTASE"/>
</dbReference>
<dbReference type="AlphaFoldDB" id="A0A9D2B1D8"/>
<dbReference type="InterPro" id="IPR036812">
    <property type="entry name" value="NAD(P)_OxRdtase_dom_sf"/>
</dbReference>
<dbReference type="PANTHER" id="PTHR43827:SF3">
    <property type="entry name" value="NADP-DEPENDENT OXIDOREDUCTASE DOMAIN-CONTAINING PROTEIN"/>
    <property type="match status" value="1"/>
</dbReference>
<evidence type="ECO:0000259" key="7">
    <source>
        <dbReference type="Pfam" id="PF00248"/>
    </source>
</evidence>
<accession>A0A9D2B1D8</accession>
<keyword evidence="3" id="KW-0560">Oxidoreductase</keyword>
<evidence type="ECO:0000256" key="3">
    <source>
        <dbReference type="ARBA" id="ARBA00023002"/>
    </source>
</evidence>
<dbReference type="InterPro" id="IPR023210">
    <property type="entry name" value="NADP_OxRdtase_dom"/>
</dbReference>
<evidence type="ECO:0000313" key="8">
    <source>
        <dbReference type="EMBL" id="HIX57967.1"/>
    </source>
</evidence>
<organism evidence="8 9">
    <name type="scientific">Candidatus Anaerobiospirillum pullistercoris</name>
    <dbReference type="NCBI Taxonomy" id="2838452"/>
    <lineage>
        <taxon>Bacteria</taxon>
        <taxon>Pseudomonadati</taxon>
        <taxon>Pseudomonadota</taxon>
        <taxon>Gammaproteobacteria</taxon>
        <taxon>Aeromonadales</taxon>
        <taxon>Succinivibrionaceae</taxon>
        <taxon>Anaerobiospirillum</taxon>
    </lineage>
</organism>
<dbReference type="PIRSF" id="PIRSF000097">
    <property type="entry name" value="AKR"/>
    <property type="match status" value="1"/>
</dbReference>
<dbReference type="InterPro" id="IPR018170">
    <property type="entry name" value="Aldo/ket_reductase_CS"/>
</dbReference>
<evidence type="ECO:0000256" key="6">
    <source>
        <dbReference type="PIRSR" id="PIRSR000097-3"/>
    </source>
</evidence>
<comment type="similarity">
    <text evidence="1">Belongs to the aldo/keto reductase family.</text>
</comment>
<name>A0A9D2B1D8_9GAMM</name>
<reference evidence="8" key="1">
    <citation type="journal article" date="2021" name="PeerJ">
        <title>Extensive microbial diversity within the chicken gut microbiome revealed by metagenomics and culture.</title>
        <authorList>
            <person name="Gilroy R."/>
            <person name="Ravi A."/>
            <person name="Getino M."/>
            <person name="Pursley I."/>
            <person name="Horton D.L."/>
            <person name="Alikhan N.F."/>
            <person name="Baker D."/>
            <person name="Gharbi K."/>
            <person name="Hall N."/>
            <person name="Watson M."/>
            <person name="Adriaenssens E.M."/>
            <person name="Foster-Nyarko E."/>
            <person name="Jarju S."/>
            <person name="Secka A."/>
            <person name="Antonio M."/>
            <person name="Oren A."/>
            <person name="Chaudhuri R.R."/>
            <person name="La Ragione R."/>
            <person name="Hildebrand F."/>
            <person name="Pallen M.J."/>
        </authorList>
    </citation>
    <scope>NUCLEOTIDE SEQUENCE</scope>
    <source>
        <strain evidence="8">USASDec5-558</strain>
    </source>
</reference>
<evidence type="ECO:0000256" key="4">
    <source>
        <dbReference type="PIRSR" id="PIRSR000097-1"/>
    </source>
</evidence>
<dbReference type="FunFam" id="3.20.20.100:FF:000015">
    <property type="entry name" value="Oxidoreductase, aldo/keto reductase family"/>
    <property type="match status" value="1"/>
</dbReference>
<evidence type="ECO:0000256" key="1">
    <source>
        <dbReference type="ARBA" id="ARBA00007905"/>
    </source>
</evidence>
<dbReference type="InterPro" id="IPR020471">
    <property type="entry name" value="AKR"/>
</dbReference>
<dbReference type="Gene3D" id="3.20.20.100">
    <property type="entry name" value="NADP-dependent oxidoreductase domain"/>
    <property type="match status" value="1"/>
</dbReference>
<feature type="binding site" evidence="5">
    <location>
        <position position="111"/>
    </location>
    <ligand>
        <name>substrate</name>
    </ligand>
</feature>
<dbReference type="PROSITE" id="PS00063">
    <property type="entry name" value="ALDOKETO_REDUCTASE_3"/>
    <property type="match status" value="1"/>
</dbReference>
<evidence type="ECO:0000256" key="2">
    <source>
        <dbReference type="ARBA" id="ARBA00022857"/>
    </source>
</evidence>
<reference evidence="8" key="2">
    <citation type="submission" date="2021-04" db="EMBL/GenBank/DDBJ databases">
        <authorList>
            <person name="Gilroy R."/>
        </authorList>
    </citation>
    <scope>NUCLEOTIDE SEQUENCE</scope>
    <source>
        <strain evidence="8">USASDec5-558</strain>
    </source>
</reference>
<protein>
    <submittedName>
        <fullName evidence="8">Aldo/keto reductase</fullName>
    </submittedName>
</protein>
<dbReference type="PROSITE" id="PS00798">
    <property type="entry name" value="ALDOKETO_REDUCTASE_1"/>
    <property type="match status" value="1"/>
</dbReference>
<dbReference type="PANTHER" id="PTHR43827">
    <property type="entry name" value="2,5-DIKETO-D-GLUCONIC ACID REDUCTASE"/>
    <property type="match status" value="1"/>
</dbReference>
<keyword evidence="2" id="KW-0521">NADP</keyword>
<feature type="domain" description="NADP-dependent oxidoreductase" evidence="7">
    <location>
        <begin position="33"/>
        <end position="263"/>
    </location>
</feature>
<dbReference type="CDD" id="cd19133">
    <property type="entry name" value="AKR_AKR5F1"/>
    <property type="match status" value="1"/>
</dbReference>
<sequence length="294" mass="33311">MSELTNTIKLNNGVEMPRLGFGVFQVDDLKLCEQAVSDALATGYRLIDTAATYNNEAAVGAAIRKSGIDRKEIFVTSKAFIHQMGYERTKAAFNESLEKLGLDYIDLYLVHMPFGDYYGSWRAMTEFYKEGKVRALGVSNFLPDRILDFCLNRDIEVKPALNQIEIHPFYQRPDEIKLLQEQGIVPQAWAPFAEGMNGMFTNHVLHGIAQKYGKSVAQVILRWNLQRGVCVIPKSVHQNRMAENFAVWDFALSAEDMQAIAALDLKRPQMVDTLKPSEVHRLYDYVNNPVLTSL</sequence>
<feature type="site" description="Lowers pKa of active site Tyr" evidence="6">
    <location>
        <position position="78"/>
    </location>
</feature>
<dbReference type="GO" id="GO:0016616">
    <property type="term" value="F:oxidoreductase activity, acting on the CH-OH group of donors, NAD or NADP as acceptor"/>
    <property type="evidence" value="ECO:0007669"/>
    <property type="project" value="UniProtKB-ARBA"/>
</dbReference>
<gene>
    <name evidence="8" type="ORF">H9850_10935</name>
</gene>
<evidence type="ECO:0000313" key="9">
    <source>
        <dbReference type="Proteomes" id="UP000886829"/>
    </source>
</evidence>
<proteinExistence type="inferred from homology"/>
<dbReference type="Proteomes" id="UP000886829">
    <property type="component" value="Unassembled WGS sequence"/>
</dbReference>
<dbReference type="EMBL" id="DXEV01000217">
    <property type="protein sequence ID" value="HIX57967.1"/>
    <property type="molecule type" value="Genomic_DNA"/>
</dbReference>
<evidence type="ECO:0000256" key="5">
    <source>
        <dbReference type="PIRSR" id="PIRSR000097-2"/>
    </source>
</evidence>
<dbReference type="SUPFAM" id="SSF51430">
    <property type="entry name" value="NAD(P)-linked oxidoreductase"/>
    <property type="match status" value="1"/>
</dbReference>